<organism evidence="1 2">
    <name type="scientific">Candidatus Yanofskybacteria bacterium GW2011_GWA2_41_22</name>
    <dbReference type="NCBI Taxonomy" id="1619023"/>
    <lineage>
        <taxon>Bacteria</taxon>
        <taxon>Candidatus Yanofskyibacteriota</taxon>
    </lineage>
</organism>
<protein>
    <submittedName>
        <fullName evidence="1">Uncharacterized protein</fullName>
    </submittedName>
</protein>
<comment type="caution">
    <text evidence="1">The sequence shown here is derived from an EMBL/GenBank/DDBJ whole genome shotgun (WGS) entry which is preliminary data.</text>
</comment>
<reference evidence="1 2" key="1">
    <citation type="journal article" date="2015" name="Nature">
        <title>rRNA introns, odd ribosomes, and small enigmatic genomes across a large radiation of phyla.</title>
        <authorList>
            <person name="Brown C.T."/>
            <person name="Hug L.A."/>
            <person name="Thomas B.C."/>
            <person name="Sharon I."/>
            <person name="Castelle C.J."/>
            <person name="Singh A."/>
            <person name="Wilkins M.J."/>
            <person name="Williams K.H."/>
            <person name="Banfield J.F."/>
        </authorList>
    </citation>
    <scope>NUCLEOTIDE SEQUENCE [LARGE SCALE GENOMIC DNA]</scope>
</reference>
<dbReference type="Proteomes" id="UP000033903">
    <property type="component" value="Unassembled WGS sequence"/>
</dbReference>
<gene>
    <name evidence="1" type="ORF">UU54_C0004G0027</name>
</gene>
<evidence type="ECO:0000313" key="2">
    <source>
        <dbReference type="Proteomes" id="UP000033903"/>
    </source>
</evidence>
<accession>A0A0G0VKU6</accession>
<name>A0A0G0VKU6_9BACT</name>
<proteinExistence type="predicted"/>
<sequence length="188" mass="21523">MAYFLSFIAQDWRSFKAQVISAEAKEKLKLFVKECAEKEGEKIREEHEKEIGTLWLDLGGVISLNSAKIEFNIGTVRFGVLVCQLPALFQCLSVTLEEFEPLAGYITFKGLHDVYSLIPIEMQNEMLLILQKLTTEYADKIREETVKMENVLTDIERQTDAIKHKTTYVFCSSNKKLQDCCGILTKNN</sequence>
<dbReference type="EMBL" id="LCBA01000004">
    <property type="protein sequence ID" value="KKS01479.1"/>
    <property type="molecule type" value="Genomic_DNA"/>
</dbReference>
<evidence type="ECO:0000313" key="1">
    <source>
        <dbReference type="EMBL" id="KKS01479.1"/>
    </source>
</evidence>
<dbReference type="AlphaFoldDB" id="A0A0G0VKU6"/>